<dbReference type="WBParaSite" id="RSKR_0000717000.1">
    <property type="protein sequence ID" value="RSKR_0000717000.1"/>
    <property type="gene ID" value="RSKR_0000717000"/>
</dbReference>
<name>A0AC35U4L0_9BILA</name>
<evidence type="ECO:0000313" key="1">
    <source>
        <dbReference type="Proteomes" id="UP000095286"/>
    </source>
</evidence>
<proteinExistence type="predicted"/>
<dbReference type="Proteomes" id="UP000095286">
    <property type="component" value="Unplaced"/>
</dbReference>
<reference evidence="2" key="1">
    <citation type="submission" date="2016-11" db="UniProtKB">
        <authorList>
            <consortium name="WormBaseParasite"/>
        </authorList>
    </citation>
    <scope>IDENTIFICATION</scope>
    <source>
        <strain evidence="2">KR3021</strain>
    </source>
</reference>
<accession>A0AC35U4L0</accession>
<organism evidence="1 2">
    <name type="scientific">Rhabditophanes sp. KR3021</name>
    <dbReference type="NCBI Taxonomy" id="114890"/>
    <lineage>
        <taxon>Eukaryota</taxon>
        <taxon>Metazoa</taxon>
        <taxon>Ecdysozoa</taxon>
        <taxon>Nematoda</taxon>
        <taxon>Chromadorea</taxon>
        <taxon>Rhabditida</taxon>
        <taxon>Tylenchina</taxon>
        <taxon>Panagrolaimomorpha</taxon>
        <taxon>Strongyloidoidea</taxon>
        <taxon>Alloionematidae</taxon>
        <taxon>Rhabditophanes</taxon>
    </lineage>
</organism>
<sequence length="402" mass="46412">MDAIFEGGKFIGECFEGMNVKIEWVVGCLVKNKDFEKVRSGRTIHDISFHQIGVGRGFISKIYKVTLHFGDSKPFSVVMKIPGSDGLAQFTALSGQEENILPLDEHLHNRECKMYELIKNITGLKVPTFYGASESNKRGAIIIEFIEQSSYHVEFTDRLSRQHLTNLFDQLLILQAHFINVKPTTWKNKYPSSIDAKALKFLSDQFVPNFESIKNSLPKYMWFDIEEDVLKLGSHFDEIITYNYFELPTQEKSENVLVHGDLVLNNILFNPDNEIRALIDWQVSFEGTLTNDLARLLVMCTDSNLRHEFEKTELKAYFDNLKARSNLKMNYLKFRELYDISLIDQTMMLTNALHMIMYQIHPLPNEDISAYEDKQNKLKSLVCVALRDACKAAKLSKPEWLL</sequence>
<evidence type="ECO:0000313" key="2">
    <source>
        <dbReference type="WBParaSite" id="RSKR_0000717000.1"/>
    </source>
</evidence>
<protein>
    <submittedName>
        <fullName evidence="2">CHK domain-containing protein</fullName>
    </submittedName>
</protein>